<name>A0A1T4YR84_9ACTN</name>
<evidence type="ECO:0000256" key="1">
    <source>
        <dbReference type="ARBA" id="ARBA00004141"/>
    </source>
</evidence>
<feature type="transmembrane region" description="Helical" evidence="5">
    <location>
        <begin position="245"/>
        <end position="278"/>
    </location>
</feature>
<organism evidence="7 8">
    <name type="scientific">Aeromicrobium choanae</name>
    <dbReference type="NCBI Taxonomy" id="1736691"/>
    <lineage>
        <taxon>Bacteria</taxon>
        <taxon>Bacillati</taxon>
        <taxon>Actinomycetota</taxon>
        <taxon>Actinomycetes</taxon>
        <taxon>Propionibacteriales</taxon>
        <taxon>Nocardioidaceae</taxon>
        <taxon>Aeromicrobium</taxon>
    </lineage>
</organism>
<dbReference type="EMBL" id="LT796768">
    <property type="protein sequence ID" value="SKB04269.1"/>
    <property type="molecule type" value="Genomic_DNA"/>
</dbReference>
<evidence type="ECO:0000256" key="2">
    <source>
        <dbReference type="ARBA" id="ARBA00022692"/>
    </source>
</evidence>
<feature type="transmembrane region" description="Helical" evidence="5">
    <location>
        <begin position="101"/>
        <end position="120"/>
    </location>
</feature>
<dbReference type="OrthoDB" id="4989419at2"/>
<evidence type="ECO:0000313" key="8">
    <source>
        <dbReference type="Proteomes" id="UP000191040"/>
    </source>
</evidence>
<keyword evidence="8" id="KW-1185">Reference proteome</keyword>
<feature type="transmembrane region" description="Helical" evidence="5">
    <location>
        <begin position="202"/>
        <end position="225"/>
    </location>
</feature>
<keyword evidence="3 5" id="KW-1133">Transmembrane helix</keyword>
<feature type="transmembrane region" description="Helical" evidence="5">
    <location>
        <begin position="149"/>
        <end position="171"/>
    </location>
</feature>
<feature type="transmembrane region" description="Helical" evidence="5">
    <location>
        <begin position="321"/>
        <end position="342"/>
    </location>
</feature>
<feature type="transmembrane region" description="Helical" evidence="5">
    <location>
        <begin position="290"/>
        <end position="309"/>
    </location>
</feature>
<keyword evidence="2 5" id="KW-0812">Transmembrane</keyword>
<dbReference type="AlphaFoldDB" id="A0A1T4YR84"/>
<feature type="domain" description="Integral membrane bound transporter" evidence="6">
    <location>
        <begin position="208"/>
        <end position="334"/>
    </location>
</feature>
<accession>A0A1T4YR84</accession>
<feature type="transmembrane region" description="Helical" evidence="5">
    <location>
        <begin position="74"/>
        <end position="95"/>
    </location>
</feature>
<evidence type="ECO:0000256" key="3">
    <source>
        <dbReference type="ARBA" id="ARBA00022989"/>
    </source>
</evidence>
<dbReference type="InterPro" id="IPR049453">
    <property type="entry name" value="Memb_transporter_dom"/>
</dbReference>
<keyword evidence="4 5" id="KW-0472">Membrane</keyword>
<comment type="subcellular location">
    <subcellularLocation>
        <location evidence="1">Membrane</location>
        <topology evidence="1">Multi-pass membrane protein</topology>
    </subcellularLocation>
</comment>
<dbReference type="Proteomes" id="UP000191040">
    <property type="component" value="Chromosome I"/>
</dbReference>
<gene>
    <name evidence="7" type="ORF">SAMN06295964_0521</name>
</gene>
<dbReference type="Pfam" id="PF13515">
    <property type="entry name" value="FUSC_2"/>
    <property type="match status" value="1"/>
</dbReference>
<protein>
    <submittedName>
        <fullName evidence="7">Fusaric acid resistance protein-like</fullName>
    </submittedName>
</protein>
<evidence type="ECO:0000313" key="7">
    <source>
        <dbReference type="EMBL" id="SKB04269.1"/>
    </source>
</evidence>
<evidence type="ECO:0000256" key="4">
    <source>
        <dbReference type="ARBA" id="ARBA00023136"/>
    </source>
</evidence>
<dbReference type="GO" id="GO:0016020">
    <property type="term" value="C:membrane"/>
    <property type="evidence" value="ECO:0007669"/>
    <property type="project" value="UniProtKB-SubCell"/>
</dbReference>
<dbReference type="RefSeq" id="WP_078698707.1">
    <property type="nucleotide sequence ID" value="NZ_LT796768.1"/>
</dbReference>
<evidence type="ECO:0000259" key="6">
    <source>
        <dbReference type="Pfam" id="PF13515"/>
    </source>
</evidence>
<evidence type="ECO:0000256" key="5">
    <source>
        <dbReference type="SAM" id="Phobius"/>
    </source>
</evidence>
<dbReference type="STRING" id="1736691.SAMN06295964_0521"/>
<sequence>MPSPSSLPRRAWASLTAFAPHGDAHWVSLRAGVSFGVPLLLLWWIDRLDLVLPATFGAFTALYGRANAHRPRAVMQASAGCVLVACVALGTSLGAVGAGPWWAALALTVASALAMLASLAWAWHPPGALFPVFAVGATAGARVDGSDIALHVAVAALTAVLAIVVGSAGVLTPARHRPRQPWDAPLHAALRSPRTGEEVARVALVVGLAAAVATALDLGHAYWAAVGAAAVSSGPSTGHQVQRGLHRAVGTIAGVVVAGGLLALDLPVLATILVVIVLQMVAELLVGRNYAVALVAITPTALLMVSLGSTVPASTLVVDRVLDTVLGVAVGLAVVLAWDRWLTPRQRGSR</sequence>
<proteinExistence type="predicted"/>
<reference evidence="8" key="1">
    <citation type="submission" date="2017-02" db="EMBL/GenBank/DDBJ databases">
        <authorList>
            <person name="Varghese N."/>
            <person name="Submissions S."/>
        </authorList>
    </citation>
    <scope>NUCLEOTIDE SEQUENCE [LARGE SCALE GENOMIC DNA]</scope>
    <source>
        <strain evidence="8">9H-4</strain>
    </source>
</reference>